<evidence type="ECO:0000313" key="2">
    <source>
        <dbReference type="Proteomes" id="UP000629420"/>
    </source>
</evidence>
<keyword evidence="2" id="KW-1185">Reference proteome</keyword>
<protein>
    <submittedName>
        <fullName evidence="1">7-cyano-7-deazaguanine synthase</fullName>
    </submittedName>
</protein>
<dbReference type="NCBIfam" id="NF041925">
    <property type="entry name" value="QatC"/>
    <property type="match status" value="1"/>
</dbReference>
<evidence type="ECO:0000313" key="1">
    <source>
        <dbReference type="EMBL" id="QQX78114.1"/>
    </source>
</evidence>
<organism evidence="1 2">
    <name type="scientific">Aequorivita iocasae</name>
    <dbReference type="NCBI Taxonomy" id="2803865"/>
    <lineage>
        <taxon>Bacteria</taxon>
        <taxon>Pseudomonadati</taxon>
        <taxon>Bacteroidota</taxon>
        <taxon>Flavobacteriia</taxon>
        <taxon>Flavobacteriales</taxon>
        <taxon>Flavobacteriaceae</taxon>
        <taxon>Aequorivita</taxon>
    </lineage>
</organism>
<name>A0ABX7DY70_9FLAO</name>
<dbReference type="Gene3D" id="3.40.50.620">
    <property type="entry name" value="HUPs"/>
    <property type="match status" value="1"/>
</dbReference>
<proteinExistence type="predicted"/>
<dbReference type="EMBL" id="CP068439">
    <property type="protein sequence ID" value="QQX78114.1"/>
    <property type="molecule type" value="Genomic_DNA"/>
</dbReference>
<accession>A0ABX7DY70</accession>
<dbReference type="RefSeq" id="WP_202337932.1">
    <property type="nucleotide sequence ID" value="NZ_CP068439.1"/>
</dbReference>
<reference evidence="1 2" key="1">
    <citation type="submission" date="2021-01" db="EMBL/GenBank/DDBJ databases">
        <title>Aequorivita sp. strain KX20305, a bacterium isolated from the sediment collected at a cold seep field in South China Sea.</title>
        <authorList>
            <person name="Zhang H."/>
            <person name="Li C."/>
        </authorList>
    </citation>
    <scope>NUCLEOTIDE SEQUENCE [LARGE SCALE GENOMIC DNA]</scope>
    <source>
        <strain evidence="1 2">KX20305</strain>
    </source>
</reference>
<sequence length="432" mass="50080">MNIIVCKLNKEDTFKLDTASQVLDFTNKKEYHHTFFKSLRRLYKMPTPFQEEALDLLYISIVVYFADRKVLRENTYDGWTRDFKLYIPVLNLDKWTTNKEHLEQLVSFLSGDNWSFEFRKRELNKVEKNVKNKIGSWYLGNKFTPDEFCMLSGGLDSFIGAIDLLSVKKNIAFVGLYGGGKGVKPYQDKIDEILQKEFSIDKDYFFNFNATPINGSEITTRTRSFLFFTHAIILASCLNKKTNLYIPENGLISLNIPLTNTRLGSSSTRTTHPYYIKMLQSLLDNMNIKVQLKNPYQFKTKGEMILNCKNPQLIKKEYSQTMSCSHPDQVRYDKSTKPLHCGKCLPCSIRRASIIRAYNKDVGEYSDPNFEKPKANKELLSFKLGLLDFEKNKNNPLIIQVAGPIEKDFENYDQVYKRGMDELKVLIDTIDG</sequence>
<dbReference type="Proteomes" id="UP000629420">
    <property type="component" value="Chromosome"/>
</dbReference>
<gene>
    <name evidence="1" type="ORF">JK629_07615</name>
</gene>
<dbReference type="InterPro" id="IPR049676">
    <property type="entry name" value="QatC"/>
</dbReference>
<dbReference type="InterPro" id="IPR014729">
    <property type="entry name" value="Rossmann-like_a/b/a_fold"/>
</dbReference>